<name>A0A4V3E1X3_9SPHI</name>
<accession>A0A4V3E1X3</accession>
<dbReference type="EMBL" id="SNZV01000003">
    <property type="protein sequence ID" value="TDS14978.1"/>
    <property type="molecule type" value="Genomic_DNA"/>
</dbReference>
<dbReference type="RefSeq" id="WP_166637811.1">
    <property type="nucleotide sequence ID" value="NZ_SNZV01000003.1"/>
</dbReference>
<comment type="caution">
    <text evidence="1">The sequence shown here is derived from an EMBL/GenBank/DDBJ whole genome shotgun (WGS) entry which is preliminary data.</text>
</comment>
<evidence type="ECO:0000313" key="1">
    <source>
        <dbReference type="EMBL" id="TDS14978.1"/>
    </source>
</evidence>
<protein>
    <submittedName>
        <fullName evidence="1">Uncharacterized protein</fullName>
    </submittedName>
</protein>
<dbReference type="AlphaFoldDB" id="A0A4V3E1X3"/>
<organism evidence="1 2">
    <name type="scientific">Sphingobacterium paludis</name>
    <dbReference type="NCBI Taxonomy" id="1476465"/>
    <lineage>
        <taxon>Bacteria</taxon>
        <taxon>Pseudomonadati</taxon>
        <taxon>Bacteroidota</taxon>
        <taxon>Sphingobacteriia</taxon>
        <taxon>Sphingobacteriales</taxon>
        <taxon>Sphingobacteriaceae</taxon>
        <taxon>Sphingobacterium</taxon>
    </lineage>
</organism>
<sequence>MPAAEYLLDGLQLFLGKCRALVGEIFTDVLNHNTDRLPSVKKDATALPENVSDGS</sequence>
<proteinExistence type="predicted"/>
<dbReference type="Proteomes" id="UP000294752">
    <property type="component" value="Unassembled WGS sequence"/>
</dbReference>
<evidence type="ECO:0000313" key="2">
    <source>
        <dbReference type="Proteomes" id="UP000294752"/>
    </source>
</evidence>
<reference evidence="1 2" key="1">
    <citation type="submission" date="2019-03" db="EMBL/GenBank/DDBJ databases">
        <title>Genomic Encyclopedia of Type Strains, Phase III (KMG-III): the genomes of soil and plant-associated and newly described type strains.</title>
        <authorList>
            <person name="Whitman W."/>
        </authorList>
    </citation>
    <scope>NUCLEOTIDE SEQUENCE [LARGE SCALE GENOMIC DNA]</scope>
    <source>
        <strain evidence="1 2">CGMCC 1.12801</strain>
    </source>
</reference>
<keyword evidence="2" id="KW-1185">Reference proteome</keyword>
<gene>
    <name evidence="1" type="ORF">B0I21_103480</name>
</gene>